<organism evidence="2 3">
    <name type="scientific">Linum trigynum</name>
    <dbReference type="NCBI Taxonomy" id="586398"/>
    <lineage>
        <taxon>Eukaryota</taxon>
        <taxon>Viridiplantae</taxon>
        <taxon>Streptophyta</taxon>
        <taxon>Embryophyta</taxon>
        <taxon>Tracheophyta</taxon>
        <taxon>Spermatophyta</taxon>
        <taxon>Magnoliopsida</taxon>
        <taxon>eudicotyledons</taxon>
        <taxon>Gunneridae</taxon>
        <taxon>Pentapetalae</taxon>
        <taxon>rosids</taxon>
        <taxon>fabids</taxon>
        <taxon>Malpighiales</taxon>
        <taxon>Linaceae</taxon>
        <taxon>Linum</taxon>
    </lineage>
</organism>
<keyword evidence="3" id="KW-1185">Reference proteome</keyword>
<dbReference type="Proteomes" id="UP001497516">
    <property type="component" value="Chromosome 1"/>
</dbReference>
<name>A0AAV2CGD8_9ROSI</name>
<gene>
    <name evidence="2" type="ORF">LTRI10_LOCUS2671</name>
</gene>
<evidence type="ECO:0000259" key="1">
    <source>
        <dbReference type="PROSITE" id="PS50287"/>
    </source>
</evidence>
<reference evidence="2 3" key="1">
    <citation type="submission" date="2024-04" db="EMBL/GenBank/DDBJ databases">
        <authorList>
            <person name="Fracassetti M."/>
        </authorList>
    </citation>
    <scope>NUCLEOTIDE SEQUENCE [LARGE SCALE GENOMIC DNA]</scope>
</reference>
<dbReference type="AlphaFoldDB" id="A0AAV2CGD8"/>
<dbReference type="GO" id="GO:0016020">
    <property type="term" value="C:membrane"/>
    <property type="evidence" value="ECO:0007669"/>
    <property type="project" value="InterPro"/>
</dbReference>
<accession>A0AAV2CGD8</accession>
<dbReference type="PROSITE" id="PS50287">
    <property type="entry name" value="SRCR_2"/>
    <property type="match status" value="1"/>
</dbReference>
<proteinExistence type="predicted"/>
<evidence type="ECO:0000313" key="3">
    <source>
        <dbReference type="Proteomes" id="UP001497516"/>
    </source>
</evidence>
<dbReference type="InterPro" id="IPR001190">
    <property type="entry name" value="SRCR"/>
</dbReference>
<feature type="domain" description="SRCR" evidence="1">
    <location>
        <begin position="1"/>
        <end position="104"/>
    </location>
</feature>
<sequence>MHYCAWTWRLCPLSLPGPGLHLIPGAQALYFPGSRQRALTSCPVLGARTRYRSQGPAPGFRLFPGARAHNCPGSRRRSLISCPNSGSRAHNCSGSWRRALISCPDPGAGPAIAPALGDGPSPFICFPVPIPVIASGARLPGVALLLAPGPTISSAPGGRPSPLVRFPAPGFDIAPSPLRTGLLLPRLPGFALLPAPGLQFPRLPAVGLHLFSGFQRPVPLSLPDHDSRVLHSSRHLGFALLSSPKPTIAPASGGGPSPLIRILAPVPVIDPCPLRPGPLLPRLPALGLHFLSDSRRPGPILIPVPDSQTPPSSRRPGPLLFWRGSSPFGWFPNPLSPPTPGTRIHIYSPHLDPLHALLHAHVSFPLLN</sequence>
<protein>
    <recommendedName>
        <fullName evidence="1">SRCR domain-containing protein</fullName>
    </recommendedName>
</protein>
<evidence type="ECO:0000313" key="2">
    <source>
        <dbReference type="EMBL" id="CAL1354886.1"/>
    </source>
</evidence>
<dbReference type="EMBL" id="OZ034813">
    <property type="protein sequence ID" value="CAL1354886.1"/>
    <property type="molecule type" value="Genomic_DNA"/>
</dbReference>